<feature type="compositionally biased region" description="Polar residues" evidence="4">
    <location>
        <begin position="7"/>
        <end position="23"/>
    </location>
</feature>
<dbReference type="GO" id="GO:0005634">
    <property type="term" value="C:nucleus"/>
    <property type="evidence" value="ECO:0007669"/>
    <property type="project" value="TreeGrafter"/>
</dbReference>
<keyword evidence="3" id="KW-0234">DNA repair</keyword>
<keyword evidence="7" id="KW-1185">Reference proteome</keyword>
<name>A0AAV8TC60_9ROSI</name>
<gene>
    <name evidence="6" type="ORF">K2173_006192</name>
</gene>
<organism evidence="6 7">
    <name type="scientific">Erythroxylum novogranatense</name>
    <dbReference type="NCBI Taxonomy" id="1862640"/>
    <lineage>
        <taxon>Eukaryota</taxon>
        <taxon>Viridiplantae</taxon>
        <taxon>Streptophyta</taxon>
        <taxon>Embryophyta</taxon>
        <taxon>Tracheophyta</taxon>
        <taxon>Spermatophyta</taxon>
        <taxon>Magnoliopsida</taxon>
        <taxon>eudicotyledons</taxon>
        <taxon>Gunneridae</taxon>
        <taxon>Pentapetalae</taxon>
        <taxon>rosids</taxon>
        <taxon>fabids</taxon>
        <taxon>Malpighiales</taxon>
        <taxon>Erythroxylaceae</taxon>
        <taxon>Erythroxylum</taxon>
    </lineage>
</organism>
<dbReference type="GO" id="GO:0032993">
    <property type="term" value="C:protein-DNA complex"/>
    <property type="evidence" value="ECO:0007669"/>
    <property type="project" value="TreeGrafter"/>
</dbReference>
<dbReference type="EMBL" id="JAIWQS010000005">
    <property type="protein sequence ID" value="KAJ8764452.1"/>
    <property type="molecule type" value="Genomic_DNA"/>
</dbReference>
<dbReference type="GO" id="GO:0006307">
    <property type="term" value="P:DNA alkylation repair"/>
    <property type="evidence" value="ECO:0007669"/>
    <property type="project" value="TreeGrafter"/>
</dbReference>
<dbReference type="FunFam" id="1.10.340.30:FF:000004">
    <property type="entry name" value="DNA-3-methyladenine glycosylase II"/>
    <property type="match status" value="1"/>
</dbReference>
<comment type="caution">
    <text evidence="6">The sequence shown here is derived from an EMBL/GenBank/DDBJ whole genome shotgun (WGS) entry which is preliminary data.</text>
</comment>
<dbReference type="AlphaFoldDB" id="A0AAV8TC60"/>
<reference evidence="6 7" key="1">
    <citation type="submission" date="2021-09" db="EMBL/GenBank/DDBJ databases">
        <title>Genomic insights and catalytic innovation underlie evolution of tropane alkaloids biosynthesis.</title>
        <authorList>
            <person name="Wang Y.-J."/>
            <person name="Tian T."/>
            <person name="Huang J.-P."/>
            <person name="Huang S.-X."/>
        </authorList>
    </citation>
    <scope>NUCLEOTIDE SEQUENCE [LARGE SCALE GENOMIC DNA]</scope>
    <source>
        <strain evidence="6">KIB-2018</strain>
        <tissue evidence="6">Leaf</tissue>
    </source>
</reference>
<evidence type="ECO:0000256" key="2">
    <source>
        <dbReference type="ARBA" id="ARBA00022763"/>
    </source>
</evidence>
<evidence type="ECO:0000256" key="1">
    <source>
        <dbReference type="ARBA" id="ARBA00010817"/>
    </source>
</evidence>
<feature type="region of interest" description="Disordered" evidence="4">
    <location>
        <begin position="1"/>
        <end position="44"/>
    </location>
</feature>
<sequence length="272" mass="29924">MVKPVTRSITHLINNPSSPSQSAPKIPFPSRKIRKPPTKNSCTKPSTVTVSSILSVTKTLSVKGEIDLALDHLRSSDPLLATLLDTHKPPTYDSQDLPFLSLAKSIIYQQLATKAATSIYSRFIALCGGESQVNPANVLSLSAQQLREIGVSGRKASYLHDLAEKYKSGLLSDLSILEMSDDELLSSLTAVKGIGVWSVHMFMMSSLHRPDVLPVGDLGVRKGVQTLYGLKDLPQALQMEEICEKWRPYRTVGSWYMWRLMDAKAGNKEAKS</sequence>
<evidence type="ECO:0000313" key="7">
    <source>
        <dbReference type="Proteomes" id="UP001159364"/>
    </source>
</evidence>
<feature type="domain" description="HhH-GPD" evidence="5">
    <location>
        <begin position="107"/>
        <end position="262"/>
    </location>
</feature>
<dbReference type="Proteomes" id="UP001159364">
    <property type="component" value="Linkage Group LG05"/>
</dbReference>
<proteinExistence type="inferred from homology"/>
<protein>
    <recommendedName>
        <fullName evidence="5">HhH-GPD domain-containing protein</fullName>
    </recommendedName>
</protein>
<evidence type="ECO:0000256" key="4">
    <source>
        <dbReference type="SAM" id="MobiDB-lite"/>
    </source>
</evidence>
<dbReference type="InterPro" id="IPR051912">
    <property type="entry name" value="Alkylbase_DNA_Glycosylase/TA"/>
</dbReference>
<evidence type="ECO:0000259" key="5">
    <source>
        <dbReference type="SMART" id="SM00478"/>
    </source>
</evidence>
<evidence type="ECO:0000256" key="3">
    <source>
        <dbReference type="ARBA" id="ARBA00023204"/>
    </source>
</evidence>
<dbReference type="GO" id="GO:0032131">
    <property type="term" value="F:alkylated DNA binding"/>
    <property type="evidence" value="ECO:0007669"/>
    <property type="project" value="TreeGrafter"/>
</dbReference>
<dbReference type="SMART" id="SM00478">
    <property type="entry name" value="ENDO3c"/>
    <property type="match status" value="1"/>
</dbReference>
<dbReference type="Pfam" id="PF00730">
    <property type="entry name" value="HhH-GPD"/>
    <property type="match status" value="1"/>
</dbReference>
<dbReference type="GO" id="GO:0008725">
    <property type="term" value="F:DNA-3-methyladenine glycosylase activity"/>
    <property type="evidence" value="ECO:0007669"/>
    <property type="project" value="TreeGrafter"/>
</dbReference>
<evidence type="ECO:0000313" key="6">
    <source>
        <dbReference type="EMBL" id="KAJ8764452.1"/>
    </source>
</evidence>
<dbReference type="GO" id="GO:0043916">
    <property type="term" value="F:DNA-7-methylguanine glycosylase activity"/>
    <property type="evidence" value="ECO:0007669"/>
    <property type="project" value="TreeGrafter"/>
</dbReference>
<dbReference type="PANTHER" id="PTHR43003:SF8">
    <property type="entry name" value="HHH-GPD DOMAIN-CONTAINING PROTEIN"/>
    <property type="match status" value="1"/>
</dbReference>
<dbReference type="Gene3D" id="1.10.1670.40">
    <property type="match status" value="1"/>
</dbReference>
<dbReference type="GO" id="GO:0006285">
    <property type="term" value="P:base-excision repair, AP site formation"/>
    <property type="evidence" value="ECO:0007669"/>
    <property type="project" value="TreeGrafter"/>
</dbReference>
<dbReference type="SUPFAM" id="SSF48150">
    <property type="entry name" value="DNA-glycosylase"/>
    <property type="match status" value="1"/>
</dbReference>
<dbReference type="Gene3D" id="1.10.340.30">
    <property type="entry name" value="Hypothetical protein, domain 2"/>
    <property type="match status" value="1"/>
</dbReference>
<keyword evidence="2" id="KW-0227">DNA damage</keyword>
<accession>A0AAV8TC60</accession>
<dbReference type="PANTHER" id="PTHR43003">
    <property type="entry name" value="DNA-3-METHYLADENINE GLYCOSYLASE"/>
    <property type="match status" value="1"/>
</dbReference>
<dbReference type="InterPro" id="IPR003265">
    <property type="entry name" value="HhH-GPD_domain"/>
</dbReference>
<dbReference type="CDD" id="cd00056">
    <property type="entry name" value="ENDO3c"/>
    <property type="match status" value="1"/>
</dbReference>
<comment type="similarity">
    <text evidence="1">Belongs to the alkylbase DNA glycosidase AlkA family.</text>
</comment>
<dbReference type="InterPro" id="IPR011257">
    <property type="entry name" value="DNA_glycosylase"/>
</dbReference>